<dbReference type="InterPro" id="IPR005017">
    <property type="entry name" value="OMPP1/FadL/TodX"/>
</dbReference>
<proteinExistence type="inferred from homology"/>
<gene>
    <name evidence="9" type="ORF">NCTC12227_01879</name>
</gene>
<evidence type="ECO:0000256" key="1">
    <source>
        <dbReference type="ARBA" id="ARBA00004571"/>
    </source>
</evidence>
<keyword evidence="7" id="KW-0998">Cell outer membrane</keyword>
<evidence type="ECO:0000313" key="10">
    <source>
        <dbReference type="Proteomes" id="UP000268229"/>
    </source>
</evidence>
<evidence type="ECO:0000256" key="7">
    <source>
        <dbReference type="ARBA" id="ARBA00023237"/>
    </source>
</evidence>
<sequence>MKHKFRYLVLFVSTALAAQAAQASGYHFGTQSVAAQGTANSSAAEASDASTLFYNPAGLTKLDGHEISASLNLVSPSVKYSEAKAKYNGGKTVANSSNSGKIAENLIFAPHLYGAYKVNDNVTAGLGVYVPFGSKTEYAVDSVLRYNLNKTELTTIAVEPAIAFKLNEKHSVAVGAIAQYSTAGLRKYADWAASLRPSMPIDPNGVGLMDGHAEVKGKDWGYGYHLAWMWDINDRTRVGVNYRSRVKHNLEGTADWTANGAAAKQVYAGRIGKTIAEGGLGYVSHEKANLKITTPESLSLHAMYQASEKWNLFGDVTWTRHSRFSRAELNFENPKRTVSGQLSNQTVITPNWRDTYKVALGAAYQYSDPLQFRFGIAYDQSPVRNATDRLVTMPDNNRIWYSLGGKYDFAKKHSINAAYSYIYVQNAKANVRAKPSNAEVNTVDSNVSSSARFKSHAHIVGVQYNYKF</sequence>
<dbReference type="GO" id="GO:0009279">
    <property type="term" value="C:cell outer membrane"/>
    <property type="evidence" value="ECO:0007669"/>
    <property type="project" value="UniProtKB-SubCell"/>
</dbReference>
<accession>A0A3S5BWB0</accession>
<evidence type="ECO:0000313" key="9">
    <source>
        <dbReference type="EMBL" id="VEJ22102.1"/>
    </source>
</evidence>
<protein>
    <submittedName>
        <fullName evidence="9">Outer membrane protein P1</fullName>
    </submittedName>
</protein>
<keyword evidence="5 8" id="KW-0732">Signal</keyword>
<evidence type="ECO:0000256" key="5">
    <source>
        <dbReference type="ARBA" id="ARBA00022729"/>
    </source>
</evidence>
<organism evidence="9 10">
    <name type="scientific">Neisseria animaloris</name>
    <dbReference type="NCBI Taxonomy" id="326522"/>
    <lineage>
        <taxon>Bacteria</taxon>
        <taxon>Pseudomonadati</taxon>
        <taxon>Pseudomonadota</taxon>
        <taxon>Betaproteobacteria</taxon>
        <taxon>Neisseriales</taxon>
        <taxon>Neisseriaceae</taxon>
        <taxon>Neisseria</taxon>
    </lineage>
</organism>
<evidence type="ECO:0000256" key="4">
    <source>
        <dbReference type="ARBA" id="ARBA00022692"/>
    </source>
</evidence>
<dbReference type="EMBL" id="LR134516">
    <property type="protein sequence ID" value="VEJ22102.1"/>
    <property type="molecule type" value="Genomic_DNA"/>
</dbReference>
<evidence type="ECO:0000256" key="3">
    <source>
        <dbReference type="ARBA" id="ARBA00022452"/>
    </source>
</evidence>
<dbReference type="Proteomes" id="UP000268229">
    <property type="component" value="Chromosome"/>
</dbReference>
<feature type="signal peptide" evidence="8">
    <location>
        <begin position="1"/>
        <end position="23"/>
    </location>
</feature>
<feature type="chain" id="PRO_5018757663" evidence="8">
    <location>
        <begin position="24"/>
        <end position="468"/>
    </location>
</feature>
<dbReference type="AlphaFoldDB" id="A0A3S5BWB0"/>
<dbReference type="PANTHER" id="PTHR35093">
    <property type="entry name" value="OUTER MEMBRANE PROTEIN NMB0088-RELATED"/>
    <property type="match status" value="1"/>
</dbReference>
<reference evidence="9 10" key="1">
    <citation type="submission" date="2018-12" db="EMBL/GenBank/DDBJ databases">
        <authorList>
            <consortium name="Pathogen Informatics"/>
        </authorList>
    </citation>
    <scope>NUCLEOTIDE SEQUENCE [LARGE SCALE GENOMIC DNA]</scope>
    <source>
        <strain evidence="9 10">NCTC12227</strain>
    </source>
</reference>
<evidence type="ECO:0000256" key="2">
    <source>
        <dbReference type="ARBA" id="ARBA00008163"/>
    </source>
</evidence>
<dbReference type="Gene3D" id="2.40.160.60">
    <property type="entry name" value="Outer membrane protein transport protein (OMPP1/FadL/TodX)"/>
    <property type="match status" value="1"/>
</dbReference>
<dbReference type="SUPFAM" id="SSF56935">
    <property type="entry name" value="Porins"/>
    <property type="match status" value="1"/>
</dbReference>
<comment type="subcellular location">
    <subcellularLocation>
        <location evidence="1">Cell outer membrane</location>
        <topology evidence="1">Multi-pass membrane protein</topology>
    </subcellularLocation>
</comment>
<dbReference type="Pfam" id="PF03349">
    <property type="entry name" value="Toluene_X"/>
    <property type="match status" value="1"/>
</dbReference>
<dbReference type="PANTHER" id="PTHR35093:SF8">
    <property type="entry name" value="OUTER MEMBRANE PROTEIN NMB0088-RELATED"/>
    <property type="match status" value="1"/>
</dbReference>
<dbReference type="GO" id="GO:0015483">
    <property type="term" value="F:long-chain fatty acid transporting porin activity"/>
    <property type="evidence" value="ECO:0007669"/>
    <property type="project" value="TreeGrafter"/>
</dbReference>
<keyword evidence="4" id="KW-0812">Transmembrane</keyword>
<comment type="similarity">
    <text evidence="2">Belongs to the OmpP1/FadL family.</text>
</comment>
<keyword evidence="10" id="KW-1185">Reference proteome</keyword>
<keyword evidence="3" id="KW-1134">Transmembrane beta strand</keyword>
<dbReference type="KEGG" id="nani:NCTC12227_01879"/>
<evidence type="ECO:0000256" key="6">
    <source>
        <dbReference type="ARBA" id="ARBA00023136"/>
    </source>
</evidence>
<dbReference type="STRING" id="326522.BWD08_07935"/>
<name>A0A3S5BWB0_9NEIS</name>
<dbReference type="OrthoDB" id="19849at2"/>
<keyword evidence="6" id="KW-0472">Membrane</keyword>
<dbReference type="RefSeq" id="WP_126305051.1">
    <property type="nucleotide sequence ID" value="NZ_LR134516.1"/>
</dbReference>
<evidence type="ECO:0000256" key="8">
    <source>
        <dbReference type="SAM" id="SignalP"/>
    </source>
</evidence>